<reference evidence="8 9" key="1">
    <citation type="submission" date="2013-04" db="EMBL/GenBank/DDBJ databases">
        <title>Shimia sp. 22II-S11-Z10 Genome Sequencing.</title>
        <authorList>
            <person name="Lai Q."/>
            <person name="Li G."/>
            <person name="Shao Z."/>
        </authorList>
    </citation>
    <scope>NUCLEOTIDE SEQUENCE [LARGE SCALE GENOMIC DNA]</scope>
    <source>
        <strain evidence="9">22II-S11-Z10</strain>
    </source>
</reference>
<evidence type="ECO:0000256" key="1">
    <source>
        <dbReference type="ARBA" id="ARBA00004162"/>
    </source>
</evidence>
<dbReference type="OrthoDB" id="8479787at2"/>
<evidence type="ECO:0000256" key="6">
    <source>
        <dbReference type="ARBA" id="ARBA00023136"/>
    </source>
</evidence>
<organism evidence="8 9">
    <name type="scientific">Actibacterium atlanticum</name>
    <dbReference type="NCBI Taxonomy" id="1461693"/>
    <lineage>
        <taxon>Bacteria</taxon>
        <taxon>Pseudomonadati</taxon>
        <taxon>Pseudomonadota</taxon>
        <taxon>Alphaproteobacteria</taxon>
        <taxon>Rhodobacterales</taxon>
        <taxon>Roseobacteraceae</taxon>
        <taxon>Actibacterium</taxon>
    </lineage>
</organism>
<dbReference type="Proteomes" id="UP000024836">
    <property type="component" value="Unassembled WGS sequence"/>
</dbReference>
<comment type="caution">
    <text evidence="8">The sequence shown here is derived from an EMBL/GenBank/DDBJ whole genome shotgun (WGS) entry which is preliminary data.</text>
</comment>
<comment type="similarity">
    <text evidence="2 7">Belongs to the ExbD/TolR family.</text>
</comment>
<evidence type="ECO:0000256" key="7">
    <source>
        <dbReference type="RuleBase" id="RU003879"/>
    </source>
</evidence>
<accession>A0A058ZL60</accession>
<name>A0A058ZL60_9RHOB</name>
<proteinExistence type="inferred from homology"/>
<keyword evidence="7" id="KW-0653">Protein transport</keyword>
<evidence type="ECO:0000256" key="4">
    <source>
        <dbReference type="ARBA" id="ARBA00022692"/>
    </source>
</evidence>
<dbReference type="GO" id="GO:0015031">
    <property type="term" value="P:protein transport"/>
    <property type="evidence" value="ECO:0007669"/>
    <property type="project" value="UniProtKB-KW"/>
</dbReference>
<sequence length="129" mass="13833">MTFELSRPKRRAPRENFVPMINVVFLLLIFFLMTAQVAPPEPFEVTPPDSAQDTPAGTGTTLFVSAKGDLALNALRGEAGILAHLQSQEPGSELILRADARVAGETIAALMPKLAAAGVTRLKLISSHR</sequence>
<evidence type="ECO:0000256" key="3">
    <source>
        <dbReference type="ARBA" id="ARBA00022475"/>
    </source>
</evidence>
<gene>
    <name evidence="8" type="ORF">ATO10_11532</name>
</gene>
<protein>
    <submittedName>
        <fullName evidence="8">Biopolymer transport protein</fullName>
    </submittedName>
</protein>
<dbReference type="InterPro" id="IPR003400">
    <property type="entry name" value="ExbD"/>
</dbReference>
<dbReference type="eggNOG" id="COG0848">
    <property type="taxonomic scope" value="Bacteria"/>
</dbReference>
<dbReference type="EMBL" id="AQQY01000007">
    <property type="protein sequence ID" value="KCV81541.1"/>
    <property type="molecule type" value="Genomic_DNA"/>
</dbReference>
<keyword evidence="9" id="KW-1185">Reference proteome</keyword>
<evidence type="ECO:0000313" key="9">
    <source>
        <dbReference type="Proteomes" id="UP000024836"/>
    </source>
</evidence>
<keyword evidence="4 7" id="KW-0812">Transmembrane</keyword>
<keyword evidence="3" id="KW-1003">Cell membrane</keyword>
<dbReference type="PANTHER" id="PTHR30558">
    <property type="entry name" value="EXBD MEMBRANE COMPONENT OF PMF-DRIVEN MACROMOLECULE IMPORT SYSTEM"/>
    <property type="match status" value="1"/>
</dbReference>
<dbReference type="RefSeq" id="WP_035251631.1">
    <property type="nucleotide sequence ID" value="NZ_AQQY01000007.1"/>
</dbReference>
<keyword evidence="6" id="KW-0472">Membrane</keyword>
<dbReference type="AlphaFoldDB" id="A0A058ZL60"/>
<keyword evidence="5" id="KW-1133">Transmembrane helix</keyword>
<dbReference type="STRING" id="1461693.ATO10_11532"/>
<dbReference type="PATRIC" id="fig|1461693.3.peg.2338"/>
<evidence type="ECO:0000256" key="5">
    <source>
        <dbReference type="ARBA" id="ARBA00022989"/>
    </source>
</evidence>
<evidence type="ECO:0000313" key="8">
    <source>
        <dbReference type="EMBL" id="KCV81541.1"/>
    </source>
</evidence>
<dbReference type="Pfam" id="PF02472">
    <property type="entry name" value="ExbD"/>
    <property type="match status" value="1"/>
</dbReference>
<keyword evidence="7" id="KW-0813">Transport</keyword>
<dbReference type="GO" id="GO:0005886">
    <property type="term" value="C:plasma membrane"/>
    <property type="evidence" value="ECO:0007669"/>
    <property type="project" value="UniProtKB-SubCell"/>
</dbReference>
<comment type="subcellular location">
    <subcellularLocation>
        <location evidence="1">Cell membrane</location>
        <topology evidence="1">Single-pass membrane protein</topology>
    </subcellularLocation>
    <subcellularLocation>
        <location evidence="7">Cell membrane</location>
        <topology evidence="7">Single-pass type II membrane protein</topology>
    </subcellularLocation>
</comment>
<dbReference type="GO" id="GO:0022857">
    <property type="term" value="F:transmembrane transporter activity"/>
    <property type="evidence" value="ECO:0007669"/>
    <property type="project" value="InterPro"/>
</dbReference>
<evidence type="ECO:0000256" key="2">
    <source>
        <dbReference type="ARBA" id="ARBA00005811"/>
    </source>
</evidence>